<gene>
    <name evidence="22" type="primary">ddl</name>
    <name evidence="29" type="ORF">ATL41_2558</name>
</gene>
<evidence type="ECO:0000256" key="8">
    <source>
        <dbReference type="ARBA" id="ARBA00022598"/>
    </source>
</evidence>
<feature type="binding site" evidence="25">
    <location>
        <position position="336"/>
    </location>
    <ligand>
        <name>Mg(2+)</name>
        <dbReference type="ChEBI" id="CHEBI:18420"/>
        <label>1</label>
    </ligand>
</feature>
<evidence type="ECO:0000256" key="1">
    <source>
        <dbReference type="ARBA" id="ARBA00001936"/>
    </source>
</evidence>
<keyword evidence="7 22" id="KW-0963">Cytoplasm</keyword>
<evidence type="ECO:0000256" key="23">
    <source>
        <dbReference type="PIRSR" id="PIRSR039102-1"/>
    </source>
</evidence>
<feature type="domain" description="ATP-grasp" evidence="28">
    <location>
        <begin position="171"/>
        <end position="382"/>
    </location>
</feature>
<accession>A0A2A9EHQ8</accession>
<dbReference type="SUPFAM" id="SSF56059">
    <property type="entry name" value="Glutathione synthetase ATP-binding domain-like"/>
    <property type="match status" value="1"/>
</dbReference>
<dbReference type="InterPro" id="IPR016185">
    <property type="entry name" value="PreATP-grasp_dom_sf"/>
</dbReference>
<keyword evidence="11 26" id="KW-0067">ATP-binding</keyword>
<evidence type="ECO:0000256" key="10">
    <source>
        <dbReference type="ARBA" id="ARBA00022741"/>
    </source>
</evidence>
<feature type="binding site" evidence="24">
    <location>
        <begin position="211"/>
        <end position="213"/>
    </location>
    <ligand>
        <name>ATP</name>
        <dbReference type="ChEBI" id="CHEBI:30616"/>
    </ligand>
</feature>
<dbReference type="InterPro" id="IPR011761">
    <property type="entry name" value="ATP-grasp"/>
</dbReference>
<dbReference type="GO" id="GO:0071555">
    <property type="term" value="P:cell wall organization"/>
    <property type="evidence" value="ECO:0007669"/>
    <property type="project" value="UniProtKB-KW"/>
</dbReference>
<comment type="similarity">
    <text evidence="5 22">Belongs to the D-alanine--D-alanine ligase family.</text>
</comment>
<keyword evidence="10 24" id="KW-0547">Nucleotide-binding</keyword>
<dbReference type="Gene3D" id="3.40.50.20">
    <property type="match status" value="1"/>
</dbReference>
<evidence type="ECO:0000256" key="17">
    <source>
        <dbReference type="ARBA" id="ARBA00047614"/>
    </source>
</evidence>
<reference evidence="29 30" key="1">
    <citation type="submission" date="2017-10" db="EMBL/GenBank/DDBJ databases">
        <title>Sequencing the genomes of 1000 actinobacteria strains.</title>
        <authorList>
            <person name="Klenk H.-P."/>
        </authorList>
    </citation>
    <scope>NUCLEOTIDE SEQUENCE [LARGE SCALE GENOMIC DNA]</scope>
    <source>
        <strain evidence="29 30">DSM 21574</strain>
    </source>
</reference>
<keyword evidence="8 22" id="KW-0436">Ligase</keyword>
<dbReference type="InterPro" id="IPR011095">
    <property type="entry name" value="Dala_Dala_lig_C"/>
</dbReference>
<comment type="subcellular location">
    <subcellularLocation>
        <location evidence="3 22">Cytoplasm</location>
    </subcellularLocation>
</comment>
<dbReference type="GO" id="GO:0008716">
    <property type="term" value="F:D-alanine-D-alanine ligase activity"/>
    <property type="evidence" value="ECO:0007669"/>
    <property type="project" value="UniProtKB-UniRule"/>
</dbReference>
<evidence type="ECO:0000256" key="7">
    <source>
        <dbReference type="ARBA" id="ARBA00022490"/>
    </source>
</evidence>
<evidence type="ECO:0000256" key="6">
    <source>
        <dbReference type="ARBA" id="ARBA00012216"/>
    </source>
</evidence>
<comment type="pathway">
    <text evidence="4 22">Cell wall biogenesis; peptidoglycan biosynthesis.</text>
</comment>
<feature type="active site" evidence="23">
    <location>
        <position position="360"/>
    </location>
</feature>
<evidence type="ECO:0000256" key="15">
    <source>
        <dbReference type="ARBA" id="ARBA00023211"/>
    </source>
</evidence>
<dbReference type="GO" id="GO:0005829">
    <property type="term" value="C:cytosol"/>
    <property type="evidence" value="ECO:0007669"/>
    <property type="project" value="TreeGrafter"/>
</dbReference>
<feature type="binding site" evidence="24">
    <location>
        <begin position="348"/>
        <end position="349"/>
    </location>
    <ligand>
        <name>ATP</name>
        <dbReference type="ChEBI" id="CHEBI:30616"/>
    </ligand>
</feature>
<evidence type="ECO:0000256" key="11">
    <source>
        <dbReference type="ARBA" id="ARBA00022840"/>
    </source>
</evidence>
<feature type="compositionally biased region" description="Low complexity" evidence="27">
    <location>
        <begin position="1"/>
        <end position="18"/>
    </location>
</feature>
<dbReference type="GO" id="GO:0009252">
    <property type="term" value="P:peptidoglycan biosynthetic process"/>
    <property type="evidence" value="ECO:0007669"/>
    <property type="project" value="UniProtKB-UniRule"/>
</dbReference>
<dbReference type="AlphaFoldDB" id="A0A2A9EHQ8"/>
<evidence type="ECO:0000256" key="3">
    <source>
        <dbReference type="ARBA" id="ARBA00004496"/>
    </source>
</evidence>
<feature type="region of interest" description="Disordered" evidence="27">
    <location>
        <begin position="1"/>
        <end position="22"/>
    </location>
</feature>
<evidence type="ECO:0000256" key="13">
    <source>
        <dbReference type="ARBA" id="ARBA00022960"/>
    </source>
</evidence>
<evidence type="ECO:0000256" key="24">
    <source>
        <dbReference type="PIRSR" id="PIRSR039102-2"/>
    </source>
</evidence>
<keyword evidence="16 22" id="KW-0961">Cell wall biogenesis/degradation</keyword>
<dbReference type="EC" id="6.3.2.4" evidence="6 22"/>
<evidence type="ECO:0000256" key="18">
    <source>
        <dbReference type="ARBA" id="ARBA00060592"/>
    </source>
</evidence>
<comment type="function">
    <text evidence="2 22">Cell wall formation.</text>
</comment>
<dbReference type="FunFam" id="3.30.1490.20:FF:000007">
    <property type="entry name" value="D-alanine--D-alanine ligase"/>
    <property type="match status" value="1"/>
</dbReference>
<dbReference type="NCBIfam" id="TIGR01205">
    <property type="entry name" value="D_ala_D_alaTIGR"/>
    <property type="match status" value="1"/>
</dbReference>
<comment type="caution">
    <text evidence="29">The sequence shown here is derived from an EMBL/GenBank/DDBJ whole genome shotgun (WGS) entry which is preliminary data.</text>
</comment>
<protein>
    <recommendedName>
        <fullName evidence="19 22">D-alanine--D-alanine ligase</fullName>
        <ecNumber evidence="6 22">6.3.2.4</ecNumber>
    </recommendedName>
    <alternativeName>
        <fullName evidence="21 22">D-Ala-D-Ala ligase</fullName>
    </alternativeName>
    <alternativeName>
        <fullName evidence="20 22">D-alanylalanine synthetase</fullName>
    </alternativeName>
</protein>
<evidence type="ECO:0000259" key="28">
    <source>
        <dbReference type="PROSITE" id="PS50975"/>
    </source>
</evidence>
<dbReference type="InterPro" id="IPR011127">
    <property type="entry name" value="Dala_Dala_lig_N"/>
</dbReference>
<keyword evidence="30" id="KW-1185">Reference proteome</keyword>
<feature type="binding site" evidence="25">
    <location>
        <position position="351"/>
    </location>
    <ligand>
        <name>Mg(2+)</name>
        <dbReference type="ChEBI" id="CHEBI:18420"/>
        <label>2</label>
    </ligand>
</feature>
<comment type="catalytic activity">
    <reaction evidence="17 22">
        <text>2 D-alanine + ATP = D-alanyl-D-alanine + ADP + phosphate + H(+)</text>
        <dbReference type="Rhea" id="RHEA:11224"/>
        <dbReference type="ChEBI" id="CHEBI:15378"/>
        <dbReference type="ChEBI" id="CHEBI:30616"/>
        <dbReference type="ChEBI" id="CHEBI:43474"/>
        <dbReference type="ChEBI" id="CHEBI:57416"/>
        <dbReference type="ChEBI" id="CHEBI:57822"/>
        <dbReference type="ChEBI" id="CHEBI:456216"/>
        <dbReference type="EC" id="6.3.2.4"/>
    </reaction>
</comment>
<dbReference type="InterPro" id="IPR000291">
    <property type="entry name" value="D-Ala_lig_Van_CS"/>
</dbReference>
<evidence type="ECO:0000256" key="20">
    <source>
        <dbReference type="ARBA" id="ARBA00076288"/>
    </source>
</evidence>
<evidence type="ECO:0000256" key="12">
    <source>
        <dbReference type="ARBA" id="ARBA00022842"/>
    </source>
</evidence>
<dbReference type="PIRSF" id="PIRSF039102">
    <property type="entry name" value="Ddl/VanB"/>
    <property type="match status" value="1"/>
</dbReference>
<feature type="active site" evidence="23">
    <location>
        <position position="219"/>
    </location>
</feature>
<feature type="binding site" evidence="25">
    <location>
        <position position="349"/>
    </location>
    <ligand>
        <name>Mg(2+)</name>
        <dbReference type="ChEBI" id="CHEBI:18420"/>
        <label>2</label>
    </ligand>
</feature>
<dbReference type="UniPathway" id="UPA00219"/>
<keyword evidence="14 22" id="KW-0573">Peptidoglycan synthesis</keyword>
<keyword evidence="13 22" id="KW-0133">Cell shape</keyword>
<dbReference type="PROSITE" id="PS00844">
    <property type="entry name" value="DALA_DALA_LIGASE_2"/>
    <property type="match status" value="1"/>
</dbReference>
<dbReference type="GO" id="GO:0005524">
    <property type="term" value="F:ATP binding"/>
    <property type="evidence" value="ECO:0007669"/>
    <property type="project" value="UniProtKB-UniRule"/>
</dbReference>
<dbReference type="Gene3D" id="3.30.470.20">
    <property type="entry name" value="ATP-grasp fold, B domain"/>
    <property type="match status" value="1"/>
</dbReference>
<comment type="cofactor">
    <cofactor evidence="25">
        <name>Mg(2+)</name>
        <dbReference type="ChEBI" id="CHEBI:18420"/>
    </cofactor>
    <cofactor evidence="25">
        <name>Mn(2+)</name>
        <dbReference type="ChEBI" id="CHEBI:29035"/>
    </cofactor>
    <text evidence="25">Binds 2 magnesium or manganese ions per subunit.</text>
</comment>
<dbReference type="OrthoDB" id="9813261at2"/>
<evidence type="ECO:0000256" key="9">
    <source>
        <dbReference type="ARBA" id="ARBA00022723"/>
    </source>
</evidence>
<evidence type="ECO:0000256" key="21">
    <source>
        <dbReference type="ARBA" id="ARBA00077154"/>
    </source>
</evidence>
<dbReference type="GO" id="GO:0046872">
    <property type="term" value="F:metal ion binding"/>
    <property type="evidence" value="ECO:0007669"/>
    <property type="project" value="UniProtKB-KW"/>
</dbReference>
<dbReference type="SUPFAM" id="SSF52440">
    <property type="entry name" value="PreATP-grasp domain"/>
    <property type="match status" value="1"/>
</dbReference>
<evidence type="ECO:0000313" key="29">
    <source>
        <dbReference type="EMBL" id="PFG37782.1"/>
    </source>
</evidence>
<dbReference type="Pfam" id="PF01820">
    <property type="entry name" value="Dala_Dala_lig_N"/>
    <property type="match status" value="1"/>
</dbReference>
<comment type="cofactor">
    <cofactor evidence="1">
        <name>Mn(2+)</name>
        <dbReference type="ChEBI" id="CHEBI:29035"/>
    </cofactor>
</comment>
<evidence type="ECO:0000256" key="25">
    <source>
        <dbReference type="PIRSR" id="PIRSR039102-3"/>
    </source>
</evidence>
<comment type="pathway">
    <text evidence="18">Glycan biosynthesis.</text>
</comment>
<dbReference type="PANTHER" id="PTHR23132">
    <property type="entry name" value="D-ALANINE--D-ALANINE LIGASE"/>
    <property type="match status" value="1"/>
</dbReference>
<evidence type="ECO:0000256" key="5">
    <source>
        <dbReference type="ARBA" id="ARBA00010871"/>
    </source>
</evidence>
<dbReference type="FunFam" id="3.30.470.20:FF:000008">
    <property type="entry name" value="D-alanine--D-alanine ligase"/>
    <property type="match status" value="1"/>
</dbReference>
<dbReference type="Gene3D" id="3.30.1490.20">
    <property type="entry name" value="ATP-grasp fold, A domain"/>
    <property type="match status" value="1"/>
</dbReference>
<feature type="active site" evidence="23">
    <location>
        <position position="39"/>
    </location>
</feature>
<dbReference type="PANTHER" id="PTHR23132:SF25">
    <property type="entry name" value="D-ALANINE--D-ALANINE LIGASE A"/>
    <property type="match status" value="1"/>
</dbReference>
<evidence type="ECO:0000256" key="19">
    <source>
        <dbReference type="ARBA" id="ARBA00068427"/>
    </source>
</evidence>
<keyword evidence="15 25" id="KW-0464">Manganese</keyword>
<dbReference type="InterPro" id="IPR013815">
    <property type="entry name" value="ATP_grasp_subdomain_1"/>
</dbReference>
<dbReference type="PROSITE" id="PS00843">
    <property type="entry name" value="DALA_DALA_LIGASE_1"/>
    <property type="match status" value="1"/>
</dbReference>
<feature type="binding site" evidence="24">
    <location>
        <position position="167"/>
    </location>
    <ligand>
        <name>ATP</name>
        <dbReference type="ChEBI" id="CHEBI:30616"/>
    </ligand>
</feature>
<dbReference type="NCBIfam" id="NF002528">
    <property type="entry name" value="PRK01966.1-4"/>
    <property type="match status" value="1"/>
</dbReference>
<dbReference type="HAMAP" id="MF_00047">
    <property type="entry name" value="Dala_Dala_lig"/>
    <property type="match status" value="1"/>
</dbReference>
<dbReference type="Pfam" id="PF07478">
    <property type="entry name" value="Dala_Dala_lig_C"/>
    <property type="match status" value="1"/>
</dbReference>
<keyword evidence="9 25" id="KW-0479">Metal-binding</keyword>
<keyword evidence="12 25" id="KW-0460">Magnesium</keyword>
<dbReference type="RefSeq" id="WP_098458783.1">
    <property type="nucleotide sequence ID" value="NZ_PDJH01000001.1"/>
</dbReference>
<evidence type="ECO:0000256" key="22">
    <source>
        <dbReference type="HAMAP-Rule" id="MF_00047"/>
    </source>
</evidence>
<dbReference type="GO" id="GO:0008360">
    <property type="term" value="P:regulation of cell shape"/>
    <property type="evidence" value="ECO:0007669"/>
    <property type="project" value="UniProtKB-KW"/>
</dbReference>
<dbReference type="EMBL" id="PDJH01000001">
    <property type="protein sequence ID" value="PFG37782.1"/>
    <property type="molecule type" value="Genomic_DNA"/>
</dbReference>
<dbReference type="Proteomes" id="UP000221394">
    <property type="component" value="Unassembled WGS sequence"/>
</dbReference>
<proteinExistence type="inferred from homology"/>
<evidence type="ECO:0000313" key="30">
    <source>
        <dbReference type="Proteomes" id="UP000221394"/>
    </source>
</evidence>
<name>A0A2A9EHQ8_9MICO</name>
<evidence type="ECO:0000256" key="27">
    <source>
        <dbReference type="SAM" id="MobiDB-lite"/>
    </source>
</evidence>
<feature type="binding site" evidence="24">
    <location>
        <begin position="249"/>
        <end position="256"/>
    </location>
    <ligand>
        <name>ATP</name>
        <dbReference type="ChEBI" id="CHEBI:30616"/>
    </ligand>
</feature>
<evidence type="ECO:0000256" key="16">
    <source>
        <dbReference type="ARBA" id="ARBA00023316"/>
    </source>
</evidence>
<evidence type="ECO:0000256" key="2">
    <source>
        <dbReference type="ARBA" id="ARBA00003921"/>
    </source>
</evidence>
<evidence type="ECO:0000256" key="14">
    <source>
        <dbReference type="ARBA" id="ARBA00022984"/>
    </source>
</evidence>
<evidence type="ECO:0000256" key="4">
    <source>
        <dbReference type="ARBA" id="ARBA00004752"/>
    </source>
</evidence>
<evidence type="ECO:0000256" key="26">
    <source>
        <dbReference type="PROSITE-ProRule" id="PRU00409"/>
    </source>
</evidence>
<sequence>MDTNAPAPGAAPTTAVSPVPTPQEARRRVMVLFGGRSGEHAISCATAGAVLRAIDRERWDVVPVGITTQGQWVLAVDDPDRWAITDGTLPFVPGSDGDVVLPMASGERTLQVIEPGQVPSAIGDVDVVLPLLHGPFGEDGTLQGLLEMSDVRYVGAGVLASAVGMDKDFMKIVLAGRGLPVAPWTVILPGRWERDEAGCRAEIEKLGLPVFVKPARAGSSLGITRVADLADLPAAIEEARRHDPKVIVEQGVVGREIECAVLGGRAGERARASLPGEIVVHGDKHAFYDFEAKYLDESSVELTCPADLSPELVERVRELAVRTFEAVGCEGLARVDVFVTADGDVIVNEINTMPGFTPFSMYPRMWERTGLPYADLIDELIELALERPTGLR</sequence>
<dbReference type="InterPro" id="IPR005905">
    <property type="entry name" value="D_ala_D_ala"/>
</dbReference>
<dbReference type="PROSITE" id="PS50975">
    <property type="entry name" value="ATP_GRASP"/>
    <property type="match status" value="1"/>
</dbReference>
<feature type="binding site" evidence="25">
    <location>
        <position position="349"/>
    </location>
    <ligand>
        <name>Mg(2+)</name>
        <dbReference type="ChEBI" id="CHEBI:18420"/>
        <label>1</label>
    </ligand>
</feature>
<feature type="binding site" evidence="24">
    <location>
        <begin position="219"/>
        <end position="220"/>
    </location>
    <ligand>
        <name>ATP</name>
        <dbReference type="ChEBI" id="CHEBI:30616"/>
    </ligand>
</feature>
<organism evidence="29 30">
    <name type="scientific">Flavimobilis soli</name>
    <dbReference type="NCBI Taxonomy" id="442709"/>
    <lineage>
        <taxon>Bacteria</taxon>
        <taxon>Bacillati</taxon>
        <taxon>Actinomycetota</taxon>
        <taxon>Actinomycetes</taxon>
        <taxon>Micrococcales</taxon>
        <taxon>Jonesiaceae</taxon>
        <taxon>Flavimobilis</taxon>
    </lineage>
</organism>